<dbReference type="GO" id="GO:0005524">
    <property type="term" value="F:ATP binding"/>
    <property type="evidence" value="ECO:0007669"/>
    <property type="project" value="UniProtKB-KW"/>
</dbReference>
<dbReference type="SUPFAM" id="SSF53613">
    <property type="entry name" value="Ribokinase-like"/>
    <property type="match status" value="1"/>
</dbReference>
<name>L9VMT5_9EURY</name>
<keyword evidence="3" id="KW-0547">Nucleotide-binding</keyword>
<keyword evidence="4" id="KW-0418">Kinase</keyword>
<gene>
    <name evidence="8" type="ORF">C496_17797</name>
</gene>
<dbReference type="CDD" id="cd01167">
    <property type="entry name" value="bac_FRK"/>
    <property type="match status" value="1"/>
</dbReference>
<comment type="caution">
    <text evidence="8">The sequence shown here is derived from an EMBL/GenBank/DDBJ whole genome shotgun (WGS) entry which is preliminary data.</text>
</comment>
<dbReference type="AlphaFoldDB" id="L9VMT5"/>
<evidence type="ECO:0000256" key="3">
    <source>
        <dbReference type="ARBA" id="ARBA00022741"/>
    </source>
</evidence>
<proteinExistence type="inferred from homology"/>
<reference evidence="8 9" key="1">
    <citation type="journal article" date="2014" name="PLoS Genet.">
        <title>Phylogenetically driven sequencing of extremely halophilic archaea reveals strategies for static and dynamic osmo-response.</title>
        <authorList>
            <person name="Becker E.A."/>
            <person name="Seitzer P.M."/>
            <person name="Tritt A."/>
            <person name="Larsen D."/>
            <person name="Krusor M."/>
            <person name="Yao A.I."/>
            <person name="Wu D."/>
            <person name="Madern D."/>
            <person name="Eisen J.A."/>
            <person name="Darling A.E."/>
            <person name="Facciotti M.T."/>
        </authorList>
    </citation>
    <scope>NUCLEOTIDE SEQUENCE [LARGE SCALE GENOMIC DNA]</scope>
    <source>
        <strain evidence="8 9">GA33</strain>
    </source>
</reference>
<dbReference type="InterPro" id="IPR011611">
    <property type="entry name" value="PfkB_dom"/>
</dbReference>
<dbReference type="Proteomes" id="UP000011599">
    <property type="component" value="Unassembled WGS sequence"/>
</dbReference>
<dbReference type="PANTHER" id="PTHR43085:SF1">
    <property type="entry name" value="PSEUDOURIDINE KINASE-RELATED"/>
    <property type="match status" value="1"/>
</dbReference>
<dbReference type="OrthoDB" id="124714at2157"/>
<dbReference type="Gene3D" id="3.40.1190.20">
    <property type="match status" value="1"/>
</dbReference>
<dbReference type="PANTHER" id="PTHR43085">
    <property type="entry name" value="HEXOKINASE FAMILY MEMBER"/>
    <property type="match status" value="1"/>
</dbReference>
<comment type="similarity">
    <text evidence="1">Belongs to the carbohydrate kinase PfkB family.</text>
</comment>
<evidence type="ECO:0000313" key="9">
    <source>
        <dbReference type="Proteomes" id="UP000011599"/>
    </source>
</evidence>
<dbReference type="EMBL" id="AOHW01000042">
    <property type="protein sequence ID" value="ELY38500.1"/>
    <property type="molecule type" value="Genomic_DNA"/>
</dbReference>
<dbReference type="PROSITE" id="PS00584">
    <property type="entry name" value="PFKB_KINASES_2"/>
    <property type="match status" value="1"/>
</dbReference>
<feature type="domain" description="Carbohydrate kinase PfkB" evidence="7">
    <location>
        <begin position="4"/>
        <end position="341"/>
    </location>
</feature>
<evidence type="ECO:0000313" key="8">
    <source>
        <dbReference type="EMBL" id="ELY38500.1"/>
    </source>
</evidence>
<dbReference type="STRING" id="1114856.GCA_000383975_00235"/>
<dbReference type="GO" id="GO:0016301">
    <property type="term" value="F:kinase activity"/>
    <property type="evidence" value="ECO:0007669"/>
    <property type="project" value="UniProtKB-KW"/>
</dbReference>
<organism evidence="8 9">
    <name type="scientific">Natronorubrum tibetense GA33</name>
    <dbReference type="NCBI Taxonomy" id="1114856"/>
    <lineage>
        <taxon>Archaea</taxon>
        <taxon>Methanobacteriati</taxon>
        <taxon>Methanobacteriota</taxon>
        <taxon>Stenosarchaea group</taxon>
        <taxon>Halobacteria</taxon>
        <taxon>Halobacteriales</taxon>
        <taxon>Natrialbaceae</taxon>
        <taxon>Natronorubrum</taxon>
    </lineage>
</organism>
<evidence type="ECO:0000256" key="5">
    <source>
        <dbReference type="ARBA" id="ARBA00022840"/>
    </source>
</evidence>
<evidence type="ECO:0000256" key="1">
    <source>
        <dbReference type="ARBA" id="ARBA00010688"/>
    </source>
</evidence>
<protein>
    <submittedName>
        <fullName evidence="8">PfkB domain-containing protein</fullName>
    </submittedName>
</protein>
<keyword evidence="2" id="KW-0808">Transferase</keyword>
<sequence length="359" mass="37768">MTYDVLVAGETLIDFLPERPGPLEEVPGFERRPGGAPANVAVGLARLEQTPQFWTRVGDDPFGRYLESTLSEAGLPTRFVERDPGAKTTLAFVTHDETGDREFSFYRDGTADTRLESGRVDDATLAEFEWVHTGGVTLASGASREATLDLLERASAAGCTTSFDPNFRPELWPDTETFTRVGRDALARVDVCKATVEELERLGFEADSASTESDSSPDAESSAKPEALARAVLEDSGAEDGPHTVFVTRGGEGAVVVSSPCAPWTTAGSRSTAAETDLRLAGHPGFDVDVVDTTGAGDAFVAGVIAALRDDRSLEATLAFANAVAATTTTGTGAMTSLPTRDAVDSILEDGAESPPSDS</sequence>
<feature type="region of interest" description="Disordered" evidence="6">
    <location>
        <begin position="204"/>
        <end position="227"/>
    </location>
</feature>
<keyword evidence="5" id="KW-0067">ATP-binding</keyword>
<keyword evidence="9" id="KW-1185">Reference proteome</keyword>
<feature type="compositionally biased region" description="Low complexity" evidence="6">
    <location>
        <begin position="205"/>
        <end position="226"/>
    </location>
</feature>
<evidence type="ECO:0000259" key="7">
    <source>
        <dbReference type="Pfam" id="PF00294"/>
    </source>
</evidence>
<feature type="region of interest" description="Disordered" evidence="6">
    <location>
        <begin position="331"/>
        <end position="359"/>
    </location>
</feature>
<accession>L9VMT5</accession>
<evidence type="ECO:0000256" key="6">
    <source>
        <dbReference type="SAM" id="MobiDB-lite"/>
    </source>
</evidence>
<evidence type="ECO:0000256" key="4">
    <source>
        <dbReference type="ARBA" id="ARBA00022777"/>
    </source>
</evidence>
<dbReference type="InterPro" id="IPR029056">
    <property type="entry name" value="Ribokinase-like"/>
</dbReference>
<dbReference type="PATRIC" id="fig|1114856.3.peg.3691"/>
<evidence type="ECO:0000256" key="2">
    <source>
        <dbReference type="ARBA" id="ARBA00022679"/>
    </source>
</evidence>
<dbReference type="RefSeq" id="WP_006091642.1">
    <property type="nucleotide sequence ID" value="NZ_AOHW01000042.1"/>
</dbReference>
<dbReference type="eggNOG" id="arCOG00014">
    <property type="taxonomic scope" value="Archaea"/>
</dbReference>
<dbReference type="InterPro" id="IPR050306">
    <property type="entry name" value="PfkB_Carbo_kinase"/>
</dbReference>
<dbReference type="InterPro" id="IPR002173">
    <property type="entry name" value="Carboh/pur_kinase_PfkB_CS"/>
</dbReference>
<dbReference type="Pfam" id="PF00294">
    <property type="entry name" value="PfkB"/>
    <property type="match status" value="1"/>
</dbReference>